<feature type="transmembrane region" description="Helical" evidence="7">
    <location>
        <begin position="50"/>
        <end position="75"/>
    </location>
</feature>
<dbReference type="Pfam" id="PF12801">
    <property type="entry name" value="Fer4_5"/>
    <property type="match status" value="2"/>
</dbReference>
<evidence type="ECO:0000256" key="3">
    <source>
        <dbReference type="ARBA" id="ARBA00022723"/>
    </source>
</evidence>
<feature type="domain" description="4Fe-4S ferredoxin-type" evidence="8">
    <location>
        <begin position="481"/>
        <end position="514"/>
    </location>
</feature>
<keyword evidence="5" id="KW-0408">Iron</keyword>
<feature type="transmembrane region" description="Helical" evidence="7">
    <location>
        <begin position="209"/>
        <end position="230"/>
    </location>
</feature>
<dbReference type="PANTHER" id="PTHR30176">
    <property type="entry name" value="FERREDOXIN-TYPE PROTEIN NAPH"/>
    <property type="match status" value="1"/>
</dbReference>
<gene>
    <name evidence="9" type="ORF">SAMN03080601_03183</name>
</gene>
<keyword evidence="3" id="KW-0479">Metal-binding</keyword>
<feature type="domain" description="4Fe-4S ferredoxin-type" evidence="8">
    <location>
        <begin position="230"/>
        <end position="259"/>
    </location>
</feature>
<dbReference type="OrthoDB" id="9810688at2"/>
<dbReference type="Proteomes" id="UP000191055">
    <property type="component" value="Unassembled WGS sequence"/>
</dbReference>
<dbReference type="PROSITE" id="PS00198">
    <property type="entry name" value="4FE4S_FER_1"/>
    <property type="match status" value="3"/>
</dbReference>
<dbReference type="AlphaFoldDB" id="A0A1T5HT76"/>
<dbReference type="KEGG" id="asx:CDL62_07320"/>
<keyword evidence="7" id="KW-0472">Membrane</keyword>
<keyword evidence="7" id="KW-0812">Transmembrane</keyword>
<feature type="transmembrane region" description="Helical" evidence="7">
    <location>
        <begin position="118"/>
        <end position="139"/>
    </location>
</feature>
<dbReference type="GO" id="GO:0005886">
    <property type="term" value="C:plasma membrane"/>
    <property type="evidence" value="ECO:0007669"/>
    <property type="project" value="TreeGrafter"/>
</dbReference>
<evidence type="ECO:0000259" key="8">
    <source>
        <dbReference type="PROSITE" id="PS51379"/>
    </source>
</evidence>
<evidence type="ECO:0000256" key="2">
    <source>
        <dbReference type="ARBA" id="ARBA00022485"/>
    </source>
</evidence>
<feature type="domain" description="4Fe-4S ferredoxin-type" evidence="8">
    <location>
        <begin position="441"/>
        <end position="476"/>
    </location>
</feature>
<dbReference type="PROSITE" id="PS51379">
    <property type="entry name" value="4FE4S_FER_2"/>
    <property type="match status" value="6"/>
</dbReference>
<feature type="domain" description="4Fe-4S ferredoxin-type" evidence="8">
    <location>
        <begin position="363"/>
        <end position="392"/>
    </location>
</feature>
<evidence type="ECO:0000256" key="7">
    <source>
        <dbReference type="SAM" id="Phobius"/>
    </source>
</evidence>
<dbReference type="InterPro" id="IPR017896">
    <property type="entry name" value="4Fe4S_Fe-S-bd"/>
</dbReference>
<accession>A0A1T5HT76</accession>
<keyword evidence="10" id="KW-1185">Reference proteome</keyword>
<dbReference type="PANTHER" id="PTHR30176:SF3">
    <property type="entry name" value="FERREDOXIN-TYPE PROTEIN NAPH"/>
    <property type="match status" value="1"/>
</dbReference>
<dbReference type="GO" id="GO:0046872">
    <property type="term" value="F:metal ion binding"/>
    <property type="evidence" value="ECO:0007669"/>
    <property type="project" value="UniProtKB-KW"/>
</dbReference>
<keyword evidence="1" id="KW-0813">Transport</keyword>
<dbReference type="InterPro" id="IPR017900">
    <property type="entry name" value="4Fe4S_Fe_S_CS"/>
</dbReference>
<feature type="domain" description="4Fe-4S ferredoxin-type" evidence="8">
    <location>
        <begin position="400"/>
        <end position="433"/>
    </location>
</feature>
<keyword evidence="7" id="KW-1133">Transmembrane helix</keyword>
<organism evidence="9 10">
    <name type="scientific">Alkalitalea saponilacus</name>
    <dbReference type="NCBI Taxonomy" id="889453"/>
    <lineage>
        <taxon>Bacteria</taxon>
        <taxon>Pseudomonadati</taxon>
        <taxon>Bacteroidota</taxon>
        <taxon>Bacteroidia</taxon>
        <taxon>Marinilabiliales</taxon>
        <taxon>Marinilabiliaceae</taxon>
        <taxon>Alkalitalea</taxon>
    </lineage>
</organism>
<dbReference type="STRING" id="889453.SAMN03080601_03183"/>
<keyword evidence="6" id="KW-0411">Iron-sulfur</keyword>
<sequence length="538" mass="59939">MTLFSKLKKLRVILGIIFLLLTLSLFIDIFEKYADERFGQILYLQFVPSILNFVQTFSLLTAGGFIIVLILTLLFGRLYCSTICPLGILQDIVSNISKRFSKKRVFYKYKKAHPIWRYSFMGLMIISMVAGLGFIVVWLDPYSIAGRFFSFIIDPSVRSMNNVVATFMQNQGNYSFFHVPIYHVSTVPVLLTIALTSFIFVLAWKRGRFFCNVICPVGTFLGITSKAALYKVKFNPDNCTKCGKCAAVCKSECISIKNYSVDETRCVTCFNCLQVCPDAALDFGNLKSVPKPKVELDSGKPSTDEVNVNVHENDATRRKLLVTGLAMMAGSGVYALKKNKLPESQHNLTLNNRDFFPSPPGSGGVRRFNSICTGCALCISACPTHVLQPSINQYGLRGFMQPFMDYETSYCNFDCHKCADVCPTGAILPLPMEEKQLTQVGIVRFLKENCVVVTDGTDCGACSEHCPTKAVDMVPYKDGLMIPEVYPEICIGCGACEYPCPVLPPFRAIYVNGNGVHKLADKPEFGEQQSVDFDDFPF</sequence>
<evidence type="ECO:0000256" key="6">
    <source>
        <dbReference type="ARBA" id="ARBA00023014"/>
    </source>
</evidence>
<keyword evidence="2" id="KW-0004">4Fe-4S</keyword>
<proteinExistence type="predicted"/>
<evidence type="ECO:0000256" key="4">
    <source>
        <dbReference type="ARBA" id="ARBA00022982"/>
    </source>
</evidence>
<evidence type="ECO:0000256" key="5">
    <source>
        <dbReference type="ARBA" id="ARBA00023004"/>
    </source>
</evidence>
<dbReference type="InterPro" id="IPR051684">
    <property type="entry name" value="Electron_Trans/Redox"/>
</dbReference>
<feature type="domain" description="4Fe-4S ferredoxin-type" evidence="8">
    <location>
        <begin position="260"/>
        <end position="286"/>
    </location>
</feature>
<evidence type="ECO:0000256" key="1">
    <source>
        <dbReference type="ARBA" id="ARBA00022448"/>
    </source>
</evidence>
<dbReference type="EMBL" id="FUYV01000023">
    <property type="protein sequence ID" value="SKC23898.1"/>
    <property type="molecule type" value="Genomic_DNA"/>
</dbReference>
<dbReference type="CDD" id="cd16373">
    <property type="entry name" value="DMSOR_beta_like"/>
    <property type="match status" value="1"/>
</dbReference>
<dbReference type="SUPFAM" id="SSF54862">
    <property type="entry name" value="4Fe-4S ferredoxins"/>
    <property type="match status" value="2"/>
</dbReference>
<keyword evidence="4" id="KW-0249">Electron transport</keyword>
<feature type="transmembrane region" description="Helical" evidence="7">
    <location>
        <begin position="181"/>
        <end position="202"/>
    </location>
</feature>
<protein>
    <submittedName>
        <fullName evidence="9">4Fe-4S binding domain-containing protein</fullName>
    </submittedName>
</protein>
<dbReference type="GO" id="GO:0051539">
    <property type="term" value="F:4 iron, 4 sulfur cluster binding"/>
    <property type="evidence" value="ECO:0007669"/>
    <property type="project" value="UniProtKB-KW"/>
</dbReference>
<evidence type="ECO:0000313" key="10">
    <source>
        <dbReference type="Proteomes" id="UP000191055"/>
    </source>
</evidence>
<reference evidence="10" key="1">
    <citation type="submission" date="2017-02" db="EMBL/GenBank/DDBJ databases">
        <authorList>
            <person name="Varghese N."/>
            <person name="Submissions S."/>
        </authorList>
    </citation>
    <scope>NUCLEOTIDE SEQUENCE [LARGE SCALE GENOMIC DNA]</scope>
    <source>
        <strain evidence="10">DSM 24412</strain>
    </source>
</reference>
<name>A0A1T5HT76_9BACT</name>
<feature type="transmembrane region" description="Helical" evidence="7">
    <location>
        <begin position="12"/>
        <end position="30"/>
    </location>
</feature>
<dbReference type="Pfam" id="PF12838">
    <property type="entry name" value="Fer4_7"/>
    <property type="match status" value="1"/>
</dbReference>
<evidence type="ECO:0000313" key="9">
    <source>
        <dbReference type="EMBL" id="SKC23898.1"/>
    </source>
</evidence>
<dbReference type="Pfam" id="PF13187">
    <property type="entry name" value="Fer4_9"/>
    <property type="match status" value="1"/>
</dbReference>
<dbReference type="Gene3D" id="3.30.70.20">
    <property type="match status" value="3"/>
</dbReference>
<dbReference type="RefSeq" id="WP_079558851.1">
    <property type="nucleotide sequence ID" value="NZ_CP021904.1"/>
</dbReference>